<dbReference type="NCBIfam" id="TIGR01079">
    <property type="entry name" value="rplX_bact"/>
    <property type="match status" value="1"/>
</dbReference>
<evidence type="ECO:0000256" key="1">
    <source>
        <dbReference type="ARBA" id="ARBA00010618"/>
    </source>
</evidence>
<comment type="function">
    <text evidence="5">One of two assembly initiator proteins, it binds directly to the 5'-end of the 23S rRNA, where it nucleates assembly of the 50S subunit.</text>
</comment>
<comment type="subunit">
    <text evidence="5">Part of the 50S ribosomal subunit.</text>
</comment>
<dbReference type="InterPro" id="IPR008991">
    <property type="entry name" value="Translation_prot_SH3-like_sf"/>
</dbReference>
<comment type="similarity">
    <text evidence="1 5">Belongs to the universal ribosomal protein uL24 family.</text>
</comment>
<evidence type="ECO:0000256" key="2">
    <source>
        <dbReference type="ARBA" id="ARBA00022980"/>
    </source>
</evidence>
<feature type="domain" description="Large ribosomal subunit protein uL24 C-terminal" evidence="6">
    <location>
        <begin position="48"/>
        <end position="110"/>
    </location>
</feature>
<sequence length="115" mass="13074">MYIKVGDIVSIISGKDRFYFNDQGQKSLKTGKVLKIFFKEKKVLVEGINIVTKHKTPTKDDEKGNIIKEESPIHISNVALFEPKSKMPSRIGFRIESGKKVRYYKKTGALVDIIS</sequence>
<accession>A0ABS5BIJ3</accession>
<dbReference type="InterPro" id="IPR057264">
    <property type="entry name" value="Ribosomal_uL24_C"/>
</dbReference>
<evidence type="ECO:0000256" key="3">
    <source>
        <dbReference type="ARBA" id="ARBA00023274"/>
    </source>
</evidence>
<dbReference type="EMBL" id="VBRA02000009">
    <property type="protein sequence ID" value="MBP3059408.1"/>
    <property type="molecule type" value="Genomic_DNA"/>
</dbReference>
<gene>
    <name evidence="5 7" type="primary">rplX</name>
    <name evidence="7" type="ORF">FEF22_001240</name>
</gene>
<dbReference type="InterPro" id="IPR014722">
    <property type="entry name" value="Rib_uL2_dom2"/>
</dbReference>
<protein>
    <recommendedName>
        <fullName evidence="4 5">Large ribosomal subunit protein uL24</fullName>
    </recommendedName>
</protein>
<dbReference type="HAMAP" id="MF_01326_B">
    <property type="entry name" value="Ribosomal_uL24_B"/>
    <property type="match status" value="1"/>
</dbReference>
<dbReference type="CDD" id="cd06089">
    <property type="entry name" value="KOW_RPL26"/>
    <property type="match status" value="1"/>
</dbReference>
<evidence type="ECO:0000313" key="8">
    <source>
        <dbReference type="Proteomes" id="UP001192346"/>
    </source>
</evidence>
<keyword evidence="2 5" id="KW-0689">Ribosomal protein</keyword>
<dbReference type="InterPro" id="IPR003256">
    <property type="entry name" value="Ribosomal_uL24"/>
</dbReference>
<dbReference type="Proteomes" id="UP001192346">
    <property type="component" value="Unassembled WGS sequence"/>
</dbReference>
<dbReference type="Gene3D" id="2.30.30.30">
    <property type="match status" value="1"/>
</dbReference>
<dbReference type="InterPro" id="IPR041988">
    <property type="entry name" value="Ribosomal_uL24_KOW"/>
</dbReference>
<dbReference type="Pfam" id="PF17136">
    <property type="entry name" value="ribosomal_L24"/>
    <property type="match status" value="1"/>
</dbReference>
<dbReference type="RefSeq" id="WP_138107916.1">
    <property type="nucleotide sequence ID" value="NZ_VBRA02000009.1"/>
</dbReference>
<proteinExistence type="inferred from homology"/>
<reference evidence="7" key="1">
    <citation type="submission" date="2019-10" db="EMBL/GenBank/DDBJ databases">
        <title>Whole Genome Sequencing and Characterization of Texas Phoenix Palm Decline Phytoplasma Belongs to Lethal Yellowing (16SrIV) Group.</title>
        <authorList>
            <person name="Bao M."/>
        </authorList>
    </citation>
    <scope>NUCLEOTIDE SEQUENCE [LARGE SCALE GENOMIC DNA]</scope>
    <source>
        <strain evidence="7">ACPD</strain>
    </source>
</reference>
<dbReference type="GO" id="GO:0005840">
    <property type="term" value="C:ribosome"/>
    <property type="evidence" value="ECO:0007669"/>
    <property type="project" value="UniProtKB-KW"/>
</dbReference>
<evidence type="ECO:0000256" key="4">
    <source>
        <dbReference type="ARBA" id="ARBA00035206"/>
    </source>
</evidence>
<keyword evidence="5" id="KW-0694">RNA-binding</keyword>
<name>A0ABS5BIJ3_9MOLU</name>
<keyword evidence="5" id="KW-0699">rRNA-binding</keyword>
<dbReference type="PANTHER" id="PTHR12903">
    <property type="entry name" value="MITOCHONDRIAL RIBOSOMAL PROTEIN L24"/>
    <property type="match status" value="1"/>
</dbReference>
<organism evidence="7 8">
    <name type="scientific">Texas Phoenix palm phytoplasma</name>
    <dbReference type="NCBI Taxonomy" id="176709"/>
    <lineage>
        <taxon>Bacteria</taxon>
        <taxon>Bacillati</taxon>
        <taxon>Mycoplasmatota</taxon>
        <taxon>Mollicutes</taxon>
        <taxon>Acholeplasmatales</taxon>
        <taxon>Acholeplasmataceae</taxon>
        <taxon>Candidatus Phytoplasma</taxon>
        <taxon>16SrIV (Coconut lethal yellows group)</taxon>
    </lineage>
</organism>
<comment type="function">
    <text evidence="5">One of the proteins that surrounds the polypeptide exit tunnel on the outside of the subunit.</text>
</comment>
<evidence type="ECO:0000313" key="7">
    <source>
        <dbReference type="EMBL" id="MBP3059408.1"/>
    </source>
</evidence>
<keyword evidence="3 5" id="KW-0687">Ribonucleoprotein</keyword>
<evidence type="ECO:0000256" key="5">
    <source>
        <dbReference type="HAMAP-Rule" id="MF_01326"/>
    </source>
</evidence>
<keyword evidence="8" id="KW-1185">Reference proteome</keyword>
<dbReference type="SUPFAM" id="SSF50104">
    <property type="entry name" value="Translation proteins SH3-like domain"/>
    <property type="match status" value="1"/>
</dbReference>
<evidence type="ECO:0000259" key="6">
    <source>
        <dbReference type="Pfam" id="PF17136"/>
    </source>
</evidence>
<comment type="caution">
    <text evidence="7">The sequence shown here is derived from an EMBL/GenBank/DDBJ whole genome shotgun (WGS) entry which is preliminary data.</text>
</comment>